<dbReference type="EMBL" id="DUIH01000009">
    <property type="protein sequence ID" value="HIH69440.1"/>
    <property type="molecule type" value="Genomic_DNA"/>
</dbReference>
<comment type="caution">
    <text evidence="2">The sequence shown here is derived from an EMBL/GenBank/DDBJ whole genome shotgun (WGS) entry which is preliminary data.</text>
</comment>
<reference evidence="2" key="1">
    <citation type="journal article" date="2020" name="bioRxiv">
        <title>A rank-normalized archaeal taxonomy based on genome phylogeny resolves widespread incomplete and uneven classifications.</title>
        <authorList>
            <person name="Rinke C."/>
            <person name="Chuvochina M."/>
            <person name="Mussig A.J."/>
            <person name="Chaumeil P.-A."/>
            <person name="Waite D.W."/>
            <person name="Whitman W.B."/>
            <person name="Parks D.H."/>
            <person name="Hugenholtz P."/>
        </authorList>
    </citation>
    <scope>NUCLEOTIDE SEQUENCE</scope>
    <source>
        <strain evidence="2">UBA12518</strain>
    </source>
</reference>
<dbReference type="SUPFAM" id="SSF46785">
    <property type="entry name" value="Winged helix' DNA-binding domain"/>
    <property type="match status" value="1"/>
</dbReference>
<dbReference type="InterPro" id="IPR011991">
    <property type="entry name" value="ArsR-like_HTH"/>
</dbReference>
<name>A0A832VZK6_9EURY</name>
<dbReference type="Pfam" id="PF12840">
    <property type="entry name" value="HTH_20"/>
    <property type="match status" value="1"/>
</dbReference>
<dbReference type="GO" id="GO:0003700">
    <property type="term" value="F:DNA-binding transcription factor activity"/>
    <property type="evidence" value="ECO:0007669"/>
    <property type="project" value="InterPro"/>
</dbReference>
<evidence type="ECO:0000259" key="1">
    <source>
        <dbReference type="SMART" id="SM00418"/>
    </source>
</evidence>
<evidence type="ECO:0000313" key="3">
    <source>
        <dbReference type="Proteomes" id="UP000600363"/>
    </source>
</evidence>
<proteinExistence type="predicted"/>
<organism evidence="2 3">
    <name type="scientific">Methermicoccus shengliensis</name>
    <dbReference type="NCBI Taxonomy" id="660064"/>
    <lineage>
        <taxon>Archaea</taxon>
        <taxon>Methanobacteriati</taxon>
        <taxon>Methanobacteriota</taxon>
        <taxon>Stenosarchaea group</taxon>
        <taxon>Methanomicrobia</taxon>
        <taxon>Methanosarcinales</taxon>
        <taxon>Methermicoccaceae</taxon>
        <taxon>Methermicoccus</taxon>
    </lineage>
</organism>
<dbReference type="CDD" id="cd00090">
    <property type="entry name" value="HTH_ARSR"/>
    <property type="match status" value="1"/>
</dbReference>
<evidence type="ECO:0000313" key="2">
    <source>
        <dbReference type="EMBL" id="HIH69440.1"/>
    </source>
</evidence>
<dbReference type="RefSeq" id="WP_052353185.1">
    <property type="nucleotide sequence ID" value="NZ_DUIH01000009.1"/>
</dbReference>
<dbReference type="AlphaFoldDB" id="A0A832VZK6"/>
<sequence length="105" mass="12474">MRDVRSMSKEQCEAWMRELEESGAIRDITEDHRLRLAALQNPARRRILEALRDRPMGLEELSQRLNIPSTQLRFHIEMLRSALYVELEGDVVDLTPRGVHYIRYR</sequence>
<dbReference type="InterPro" id="IPR036388">
    <property type="entry name" value="WH-like_DNA-bd_sf"/>
</dbReference>
<dbReference type="Proteomes" id="UP000600363">
    <property type="component" value="Unassembled WGS sequence"/>
</dbReference>
<feature type="domain" description="HTH arsR-type" evidence="1">
    <location>
        <begin position="34"/>
        <end position="104"/>
    </location>
</feature>
<dbReference type="InterPro" id="IPR001845">
    <property type="entry name" value="HTH_ArsR_DNA-bd_dom"/>
</dbReference>
<dbReference type="InterPro" id="IPR036390">
    <property type="entry name" value="WH_DNA-bd_sf"/>
</dbReference>
<accession>A0A832VZK6</accession>
<protein>
    <submittedName>
        <fullName evidence="2">Winged helix-turn-helix transcriptional regulator</fullName>
    </submittedName>
</protein>
<gene>
    <name evidence="2" type="ORF">HA299_02285</name>
</gene>
<dbReference type="SMART" id="SM00418">
    <property type="entry name" value="HTH_ARSR"/>
    <property type="match status" value="1"/>
</dbReference>
<dbReference type="Gene3D" id="1.10.10.10">
    <property type="entry name" value="Winged helix-like DNA-binding domain superfamily/Winged helix DNA-binding domain"/>
    <property type="match status" value="1"/>
</dbReference>